<dbReference type="InterPro" id="IPR036388">
    <property type="entry name" value="WH-like_DNA-bd_sf"/>
</dbReference>
<sequence>MTYNRALVEKLLPTVWDGEACYGLKNEQAPDADMPKTASNPKTANTLYAHLADIRWAWKWAAKGGLPIEEAQTLLLRFGLDWTQEEIGDQLGVTHRAIGKRIERGVGKVTAHLNGVPYVDGYDNNDTEEIAA</sequence>
<feature type="domain" description="RNA polymerase sigma-70 region 4" evidence="1">
    <location>
        <begin position="65"/>
        <end position="108"/>
    </location>
</feature>
<dbReference type="Pfam" id="PF04545">
    <property type="entry name" value="Sigma70_r4"/>
    <property type="match status" value="1"/>
</dbReference>
<evidence type="ECO:0000313" key="3">
    <source>
        <dbReference type="Proteomes" id="UP000317811"/>
    </source>
</evidence>
<name>A0A514U4A8_9CAUD</name>
<dbReference type="InterPro" id="IPR013324">
    <property type="entry name" value="RNA_pol_sigma_r3/r4-like"/>
</dbReference>
<dbReference type="GO" id="GO:0006352">
    <property type="term" value="P:DNA-templated transcription initiation"/>
    <property type="evidence" value="ECO:0007669"/>
    <property type="project" value="InterPro"/>
</dbReference>
<evidence type="ECO:0000313" key="2">
    <source>
        <dbReference type="EMBL" id="QDK03769.1"/>
    </source>
</evidence>
<dbReference type="InterPro" id="IPR007630">
    <property type="entry name" value="RNA_pol_sigma70_r4"/>
</dbReference>
<dbReference type="Gene3D" id="1.10.10.10">
    <property type="entry name" value="Winged helix-like DNA-binding domain superfamily/Winged helix DNA-binding domain"/>
    <property type="match status" value="1"/>
</dbReference>
<dbReference type="KEGG" id="vg:64472397"/>
<protein>
    <submittedName>
        <fullName evidence="2">DNA binding protein</fullName>
    </submittedName>
</protein>
<evidence type="ECO:0000259" key="1">
    <source>
        <dbReference type="Pfam" id="PF04545"/>
    </source>
</evidence>
<reference evidence="2 3" key="1">
    <citation type="submission" date="2019-06" db="EMBL/GenBank/DDBJ databases">
        <authorList>
            <person name="Phetasavong A."/>
            <person name="Knapp S.J."/>
            <person name="Scott T.S."/>
            <person name="Nayek S."/>
            <person name="Layton S.R."/>
            <person name="Kim T."/>
            <person name="Hughes L.E."/>
            <person name="Garlena R.A."/>
            <person name="Russell D.A."/>
            <person name="Pope W.H."/>
            <person name="Jacobs-Sera D."/>
            <person name="Hatfull G.F."/>
        </authorList>
    </citation>
    <scope>NUCLEOTIDE SEQUENCE [LARGE SCALE GENOMIC DNA]</scope>
</reference>
<dbReference type="GO" id="GO:0003700">
    <property type="term" value="F:DNA-binding transcription factor activity"/>
    <property type="evidence" value="ECO:0007669"/>
    <property type="project" value="InterPro"/>
</dbReference>
<dbReference type="SUPFAM" id="SSF88659">
    <property type="entry name" value="Sigma3 and sigma4 domains of RNA polymerase sigma factors"/>
    <property type="match status" value="1"/>
</dbReference>
<accession>A0A514U4A8</accession>
<dbReference type="EMBL" id="MN096379">
    <property type="protein sequence ID" value="QDK03769.1"/>
    <property type="molecule type" value="Genomic_DNA"/>
</dbReference>
<dbReference type="GeneID" id="64472397"/>
<dbReference type="CDD" id="cd06171">
    <property type="entry name" value="Sigma70_r4"/>
    <property type="match status" value="1"/>
</dbReference>
<dbReference type="Proteomes" id="UP000317811">
    <property type="component" value="Segment"/>
</dbReference>
<proteinExistence type="predicted"/>
<keyword evidence="3" id="KW-1185">Reference proteome</keyword>
<dbReference type="RefSeq" id="YP_010056452.1">
    <property type="nucleotide sequence ID" value="NC_054678.1"/>
</dbReference>
<gene>
    <name evidence="2" type="primary">45</name>
    <name evidence="2" type="ORF">SEA_YASDNIL_45</name>
</gene>
<organism evidence="2 3">
    <name type="scientific">Streptomyces phage Yasdnil</name>
    <dbReference type="NCBI Taxonomy" id="2593360"/>
    <lineage>
        <taxon>Viruses</taxon>
        <taxon>Duplodnaviria</taxon>
        <taxon>Heunggongvirae</taxon>
        <taxon>Uroviricota</taxon>
        <taxon>Caudoviricetes</taxon>
        <taxon>Arquatrovirinae</taxon>
        <taxon>Likavirus</taxon>
        <taxon>Likavirus yasdnil</taxon>
    </lineage>
</organism>